<comment type="caution">
    <text evidence="4">The sequence shown here is derived from an EMBL/GenBank/DDBJ whole genome shotgun (WGS) entry which is preliminary data.</text>
</comment>
<keyword evidence="5" id="KW-1185">Reference proteome</keyword>
<keyword evidence="1" id="KW-0732">Signal</keyword>
<dbReference type="AlphaFoldDB" id="A0A0L8V845"/>
<dbReference type="PATRIC" id="fig|1409788.3.peg.2901"/>
<dbReference type="STRING" id="1409788.NC99_28140"/>
<name>A0A0L8V845_9BACT</name>
<evidence type="ECO:0000259" key="3">
    <source>
        <dbReference type="Pfam" id="PF16391"/>
    </source>
</evidence>
<reference evidence="5" key="1">
    <citation type="submission" date="2015-07" db="EMBL/GenBank/DDBJ databases">
        <title>Genome sequencing of Sunxiuqinia dokdonensis strain SK.</title>
        <authorList>
            <person name="Ahn S."/>
            <person name="Kim B.-C."/>
        </authorList>
    </citation>
    <scope>NUCLEOTIDE SEQUENCE [LARGE SCALE GENOMIC DNA]</scope>
    <source>
        <strain evidence="5">SK</strain>
    </source>
</reference>
<accession>A0A0L8V845</accession>
<gene>
    <name evidence="4" type="ORF">NC99_28140</name>
</gene>
<dbReference type="Pfam" id="PF16323">
    <property type="entry name" value="DUF4959"/>
    <property type="match status" value="1"/>
</dbReference>
<organism evidence="4 5">
    <name type="scientific">Sunxiuqinia dokdonensis</name>
    <dbReference type="NCBI Taxonomy" id="1409788"/>
    <lineage>
        <taxon>Bacteria</taxon>
        <taxon>Pseudomonadati</taxon>
        <taxon>Bacteroidota</taxon>
        <taxon>Bacteroidia</taxon>
        <taxon>Marinilabiliales</taxon>
        <taxon>Prolixibacteraceae</taxon>
        <taxon>Sunxiuqinia</taxon>
    </lineage>
</organism>
<sequence length="425" mass="47853">MKTIKAYLLLIAAFLLVVTSCEEEKVHRATSDDSIPPQPPTEVTYQPLYGGARFYYEVPDDEDLLSVEAVYTNKQGDSFSFSASYFVDSLDVYGFGDTINYEIDLYAVDRAGNRSTPVAVTVKPLESAISRVVNSLELKPAFGSFFVDWINELEQSINVYIDFNYSQNGESRSFTSVFSSNLEEDRRFVDDLALSSEDPVSVSIRVSDIYGNITEPKDMGQIHLLEDMVLSKEGWELPLNSDSVGGVPQAFGDNVEGRLVSVIDGIIDEGNNLNYMHTGGRGRTGSSADGNMPWNVIIDLGDHYELSRILTHQRHMDFCGDLCQGQYYRGENVGLYEMYIWDEDTQSWEYVSENKIEVPVGLSELEIVKKGKEGDEAYMYPDEPQYTKPTRWFRYRAMKGFGGNYTLDNANCLSEITLYGRKAAN</sequence>
<dbReference type="OrthoDB" id="626236at2"/>
<dbReference type="Proteomes" id="UP000036958">
    <property type="component" value="Unassembled WGS sequence"/>
</dbReference>
<dbReference type="Pfam" id="PF16391">
    <property type="entry name" value="DUF5000"/>
    <property type="match status" value="1"/>
</dbReference>
<feature type="domain" description="DUF5000" evidence="3">
    <location>
        <begin position="287"/>
        <end position="420"/>
    </location>
</feature>
<proteinExistence type="predicted"/>
<evidence type="ECO:0000256" key="1">
    <source>
        <dbReference type="SAM" id="SignalP"/>
    </source>
</evidence>
<dbReference type="InterPro" id="IPR032164">
    <property type="entry name" value="DUF5000"/>
</dbReference>
<dbReference type="EMBL" id="LGIA01000164">
    <property type="protein sequence ID" value="KOH44367.1"/>
    <property type="molecule type" value="Genomic_DNA"/>
</dbReference>
<feature type="domain" description="DUF4959" evidence="2">
    <location>
        <begin position="20"/>
        <end position="124"/>
    </location>
</feature>
<dbReference type="PROSITE" id="PS51257">
    <property type="entry name" value="PROKAR_LIPOPROTEIN"/>
    <property type="match status" value="1"/>
</dbReference>
<evidence type="ECO:0000313" key="5">
    <source>
        <dbReference type="Proteomes" id="UP000036958"/>
    </source>
</evidence>
<dbReference type="Gene3D" id="2.60.120.260">
    <property type="entry name" value="Galactose-binding domain-like"/>
    <property type="match status" value="1"/>
</dbReference>
<feature type="signal peptide" evidence="1">
    <location>
        <begin position="1"/>
        <end position="23"/>
    </location>
</feature>
<dbReference type="InterPro" id="IPR032527">
    <property type="entry name" value="DUF4959"/>
</dbReference>
<dbReference type="RefSeq" id="WP_053184361.1">
    <property type="nucleotide sequence ID" value="NZ_LGIA01000164.1"/>
</dbReference>
<evidence type="ECO:0000313" key="4">
    <source>
        <dbReference type="EMBL" id="KOH44367.1"/>
    </source>
</evidence>
<evidence type="ECO:0000259" key="2">
    <source>
        <dbReference type="Pfam" id="PF16323"/>
    </source>
</evidence>
<protein>
    <submittedName>
        <fullName evidence="4">Uncharacterized protein</fullName>
    </submittedName>
</protein>
<feature type="chain" id="PRO_5005591476" evidence="1">
    <location>
        <begin position="24"/>
        <end position="425"/>
    </location>
</feature>